<dbReference type="GO" id="GO:0016787">
    <property type="term" value="F:hydrolase activity"/>
    <property type="evidence" value="ECO:0007669"/>
    <property type="project" value="UniProtKB-KW"/>
</dbReference>
<keyword evidence="2" id="KW-0378">Hydrolase</keyword>
<dbReference type="InterPro" id="IPR029058">
    <property type="entry name" value="AB_hydrolase_fold"/>
</dbReference>
<dbReference type="PANTHER" id="PTHR43433:SF10">
    <property type="entry name" value="AB HYDROLASE-1 DOMAIN-CONTAINING PROTEIN"/>
    <property type="match status" value="1"/>
</dbReference>
<dbReference type="KEGG" id="gry:D7I44_02005"/>
<dbReference type="AlphaFoldDB" id="A0A387BMJ8"/>
<keyword evidence="3" id="KW-1185">Reference proteome</keyword>
<reference evidence="2 3" key="1">
    <citation type="submission" date="2018-09" db="EMBL/GenBank/DDBJ databases">
        <title>Genome sequencing of strain 2DFW10M-5.</title>
        <authorList>
            <person name="Heo J."/>
            <person name="Kim S.-J."/>
            <person name="Kwon S.-W."/>
        </authorList>
    </citation>
    <scope>NUCLEOTIDE SEQUENCE [LARGE SCALE GENOMIC DNA]</scope>
    <source>
        <strain evidence="2 3">2DFW10M-5</strain>
    </source>
</reference>
<dbReference type="RefSeq" id="WP_120787963.1">
    <property type="nucleotide sequence ID" value="NZ_CP032624.1"/>
</dbReference>
<accession>A0A387BMJ8</accession>
<sequence length="278" mass="29027">MTDAGAELTLPDGRVLRFYDTGASSGDRVLVWHSGTPHTGRIIGPVRAAAEAVGARVISVARAGNGGSTRLVGRSVADSARDALAVLDHLGVERFATVGSSGGGPHALALGALAGERAVGVATFASVGPYRTDDPGWFDGMADPRALRAATEGLSARAAYQETAEFDPEVFIAADWAALEGEWAELGQDAMAAAELADGGEVDDDCAFVFDWGVELSGIRAHVLIVQGEQDRMVPAGHATRLLRALPSATSWWLAEDGHVSVLRALPLAIDWLREHGL</sequence>
<proteinExistence type="predicted"/>
<evidence type="ECO:0000259" key="1">
    <source>
        <dbReference type="Pfam" id="PF00561"/>
    </source>
</evidence>
<protein>
    <submittedName>
        <fullName evidence="2">Alpha/beta hydrolase</fullName>
    </submittedName>
</protein>
<evidence type="ECO:0000313" key="3">
    <source>
        <dbReference type="Proteomes" id="UP000275069"/>
    </source>
</evidence>
<evidence type="ECO:0000313" key="2">
    <source>
        <dbReference type="EMBL" id="AYG02429.1"/>
    </source>
</evidence>
<dbReference type="EMBL" id="CP032624">
    <property type="protein sequence ID" value="AYG02429.1"/>
    <property type="molecule type" value="Genomic_DNA"/>
</dbReference>
<organism evidence="2 3">
    <name type="scientific">Gryllotalpicola protaetiae</name>
    <dbReference type="NCBI Taxonomy" id="2419771"/>
    <lineage>
        <taxon>Bacteria</taxon>
        <taxon>Bacillati</taxon>
        <taxon>Actinomycetota</taxon>
        <taxon>Actinomycetes</taxon>
        <taxon>Micrococcales</taxon>
        <taxon>Microbacteriaceae</taxon>
        <taxon>Gryllotalpicola</taxon>
    </lineage>
</organism>
<dbReference type="PRINTS" id="PR00111">
    <property type="entry name" value="ABHYDROLASE"/>
</dbReference>
<dbReference type="PANTHER" id="PTHR43433">
    <property type="entry name" value="HYDROLASE, ALPHA/BETA FOLD FAMILY PROTEIN"/>
    <property type="match status" value="1"/>
</dbReference>
<dbReference type="OrthoDB" id="9800988at2"/>
<dbReference type="Pfam" id="PF00561">
    <property type="entry name" value="Abhydrolase_1"/>
    <property type="match status" value="1"/>
</dbReference>
<dbReference type="InterPro" id="IPR000073">
    <property type="entry name" value="AB_hydrolase_1"/>
</dbReference>
<dbReference type="Gene3D" id="3.40.50.1820">
    <property type="entry name" value="alpha/beta hydrolase"/>
    <property type="match status" value="1"/>
</dbReference>
<dbReference type="InterPro" id="IPR050471">
    <property type="entry name" value="AB_hydrolase"/>
</dbReference>
<name>A0A387BMJ8_9MICO</name>
<dbReference type="Proteomes" id="UP000275069">
    <property type="component" value="Chromosome"/>
</dbReference>
<feature type="domain" description="AB hydrolase-1" evidence="1">
    <location>
        <begin position="47"/>
        <end position="261"/>
    </location>
</feature>
<dbReference type="SUPFAM" id="SSF53474">
    <property type="entry name" value="alpha/beta-Hydrolases"/>
    <property type="match status" value="1"/>
</dbReference>
<gene>
    <name evidence="2" type="ORF">D7I44_02005</name>
</gene>